<dbReference type="InterPro" id="IPR007867">
    <property type="entry name" value="GMC_OxRtase_C"/>
</dbReference>
<organism evidence="8 9">
    <name type="scientific">Roridomyces roridus</name>
    <dbReference type="NCBI Taxonomy" id="1738132"/>
    <lineage>
        <taxon>Eukaryota</taxon>
        <taxon>Fungi</taxon>
        <taxon>Dikarya</taxon>
        <taxon>Basidiomycota</taxon>
        <taxon>Agaricomycotina</taxon>
        <taxon>Agaricomycetes</taxon>
        <taxon>Agaricomycetidae</taxon>
        <taxon>Agaricales</taxon>
        <taxon>Marasmiineae</taxon>
        <taxon>Mycenaceae</taxon>
        <taxon>Roridomyces</taxon>
    </lineage>
</organism>
<evidence type="ECO:0000256" key="3">
    <source>
        <dbReference type="RuleBase" id="RU003968"/>
    </source>
</evidence>
<comment type="cofactor">
    <cofactor evidence="1">
        <name>FAD</name>
        <dbReference type="ChEBI" id="CHEBI:57692"/>
    </cofactor>
</comment>
<evidence type="ECO:0000256" key="5">
    <source>
        <dbReference type="SAM" id="SignalP"/>
    </source>
</evidence>
<dbReference type="GO" id="GO:0016614">
    <property type="term" value="F:oxidoreductase activity, acting on CH-OH group of donors"/>
    <property type="evidence" value="ECO:0007669"/>
    <property type="project" value="InterPro"/>
</dbReference>
<dbReference type="PANTHER" id="PTHR11552:SF218">
    <property type="entry name" value="GLUCOSE-METHANOL-CHOLINE OXIDOREDUCTASE N-TERMINAL DOMAIN-CONTAINING PROTEIN"/>
    <property type="match status" value="1"/>
</dbReference>
<evidence type="ECO:0000256" key="4">
    <source>
        <dbReference type="SAM" id="MobiDB-lite"/>
    </source>
</evidence>
<dbReference type="EMBL" id="JARKIF010000012">
    <property type="protein sequence ID" value="KAJ7625769.1"/>
    <property type="molecule type" value="Genomic_DNA"/>
</dbReference>
<protein>
    <recommendedName>
        <fullName evidence="6 7">Glucose-methanol-choline oxidoreductase N-terminal domain-containing protein</fullName>
    </recommendedName>
</protein>
<proteinExistence type="inferred from homology"/>
<dbReference type="Pfam" id="PF05199">
    <property type="entry name" value="GMC_oxred_C"/>
    <property type="match status" value="1"/>
</dbReference>
<dbReference type="GO" id="GO:0050660">
    <property type="term" value="F:flavin adenine dinucleotide binding"/>
    <property type="evidence" value="ECO:0007669"/>
    <property type="project" value="InterPro"/>
</dbReference>
<feature type="chain" id="PRO_5042133312" description="Glucose-methanol-choline oxidoreductase N-terminal domain-containing protein" evidence="5">
    <location>
        <begin position="17"/>
        <end position="740"/>
    </location>
</feature>
<dbReference type="Pfam" id="PF00732">
    <property type="entry name" value="GMC_oxred_N"/>
    <property type="match status" value="1"/>
</dbReference>
<dbReference type="Gene3D" id="3.30.560.10">
    <property type="entry name" value="Glucose Oxidase, domain 3"/>
    <property type="match status" value="1"/>
</dbReference>
<keyword evidence="3" id="KW-0285">Flavoprotein</keyword>
<dbReference type="PROSITE" id="PS00623">
    <property type="entry name" value="GMC_OXRED_1"/>
    <property type="match status" value="1"/>
</dbReference>
<evidence type="ECO:0000313" key="8">
    <source>
        <dbReference type="EMBL" id="KAJ7625769.1"/>
    </source>
</evidence>
<gene>
    <name evidence="8" type="ORF">FB45DRAFT_750559</name>
</gene>
<sequence length="740" mass="77152">MHLALVFAFAAASAAAASSSTKRSTTDPTQVAGKTFDFVIVGGGTAGLALAGRLAEWSNVTVAVIEAGSDGSEFQDQITIPGMSYLNGLTGSTYDWQYQTTPQTSASGGQLSWPRGKGLGGSSAINGGFWCRGSSAEYDAWQTLQNGAAGADKWGWDGMQAAMNKAETFTPMTDDDAAKFSVTHDVNAHGSSGPIHSSYSSYQYDHLTTWVPTMVAMGLDKTLDPANGTNIGVTFTPSIINPANGSRSDSNFGYIAPYARPNLVILTGYQVTKVNWNDTTEGAAVASGVSFAANAGGTVYSVTAAKEVILSGGTIGSPQILQLSGVGDKTMLTGLGISSVVDLPGVGANLQDHVSDSLYMQATDNNTWAALKDDQTLWADQLAIWKQSGTGMWTYWNEATAYPSIADLMGTDASSWASGIDVAGALTTSAQASSFDSTVQAGIKAQYAIIAEWAASSTIGQVELIFNMFGSAASQIGIQFCIQHPFSRGYVRITSASVFDYPDINPNYLSISYDLDVMRAAFKYVRQIIATEPMKDMIVGETLPGTGTTADGDIDTYVENYASTEYHPCGTNSMLPKESGGVVDTTLMVYGTKNLRVVDVSIVPLHVSAHLMATAYGVAENAADIIKAAHFAVVNTTTSSDPSDSGSGSGSDGSGSTGSAGDAAKTNASTLSTSTKVIIGAASGVAALVLLGVRRPYIHSSFTHSPACFVVPRILLSPPESRQASSCVCLWEGRRVVCGG</sequence>
<dbReference type="InterPro" id="IPR000172">
    <property type="entry name" value="GMC_OxRdtase_N"/>
</dbReference>
<feature type="compositionally biased region" description="Low complexity" evidence="4">
    <location>
        <begin position="637"/>
        <end position="646"/>
    </location>
</feature>
<feature type="domain" description="Glucose-methanol-choline oxidoreductase N-terminal" evidence="7">
    <location>
        <begin position="313"/>
        <end position="327"/>
    </location>
</feature>
<evidence type="ECO:0000313" key="9">
    <source>
        <dbReference type="Proteomes" id="UP001221142"/>
    </source>
</evidence>
<keyword evidence="5" id="KW-0732">Signal</keyword>
<evidence type="ECO:0000256" key="1">
    <source>
        <dbReference type="ARBA" id="ARBA00001974"/>
    </source>
</evidence>
<dbReference type="Gene3D" id="3.50.50.60">
    <property type="entry name" value="FAD/NAD(P)-binding domain"/>
    <property type="match status" value="1"/>
</dbReference>
<evidence type="ECO:0000259" key="6">
    <source>
        <dbReference type="PROSITE" id="PS00623"/>
    </source>
</evidence>
<dbReference type="Proteomes" id="UP001221142">
    <property type="component" value="Unassembled WGS sequence"/>
</dbReference>
<dbReference type="PROSITE" id="PS00624">
    <property type="entry name" value="GMC_OXRED_2"/>
    <property type="match status" value="1"/>
</dbReference>
<feature type="domain" description="Glucose-methanol-choline oxidoreductase N-terminal" evidence="6">
    <location>
        <begin position="116"/>
        <end position="139"/>
    </location>
</feature>
<dbReference type="SUPFAM" id="SSF54373">
    <property type="entry name" value="FAD-linked reductases, C-terminal domain"/>
    <property type="match status" value="1"/>
</dbReference>
<comment type="similarity">
    <text evidence="2 3">Belongs to the GMC oxidoreductase family.</text>
</comment>
<dbReference type="AlphaFoldDB" id="A0AAD7FLH0"/>
<dbReference type="InterPro" id="IPR012132">
    <property type="entry name" value="GMC_OxRdtase"/>
</dbReference>
<feature type="signal peptide" evidence="5">
    <location>
        <begin position="1"/>
        <end position="16"/>
    </location>
</feature>
<comment type="caution">
    <text evidence="8">The sequence shown here is derived from an EMBL/GenBank/DDBJ whole genome shotgun (WGS) entry which is preliminary data.</text>
</comment>
<dbReference type="PANTHER" id="PTHR11552">
    <property type="entry name" value="GLUCOSE-METHANOL-CHOLINE GMC OXIDOREDUCTASE"/>
    <property type="match status" value="1"/>
</dbReference>
<dbReference type="InterPro" id="IPR036188">
    <property type="entry name" value="FAD/NAD-bd_sf"/>
</dbReference>
<accession>A0AAD7FLH0</accession>
<evidence type="ECO:0000256" key="2">
    <source>
        <dbReference type="ARBA" id="ARBA00010790"/>
    </source>
</evidence>
<evidence type="ECO:0000259" key="7">
    <source>
        <dbReference type="PROSITE" id="PS00624"/>
    </source>
</evidence>
<name>A0AAD7FLH0_9AGAR</name>
<keyword evidence="9" id="KW-1185">Reference proteome</keyword>
<keyword evidence="3" id="KW-0274">FAD</keyword>
<feature type="region of interest" description="Disordered" evidence="4">
    <location>
        <begin position="637"/>
        <end position="665"/>
    </location>
</feature>
<feature type="compositionally biased region" description="Gly residues" evidence="4">
    <location>
        <begin position="647"/>
        <end position="658"/>
    </location>
</feature>
<reference evidence="8" key="1">
    <citation type="submission" date="2023-03" db="EMBL/GenBank/DDBJ databases">
        <title>Massive genome expansion in bonnet fungi (Mycena s.s.) driven by repeated elements and novel gene families across ecological guilds.</title>
        <authorList>
            <consortium name="Lawrence Berkeley National Laboratory"/>
            <person name="Harder C.B."/>
            <person name="Miyauchi S."/>
            <person name="Viragh M."/>
            <person name="Kuo A."/>
            <person name="Thoen E."/>
            <person name="Andreopoulos B."/>
            <person name="Lu D."/>
            <person name="Skrede I."/>
            <person name="Drula E."/>
            <person name="Henrissat B."/>
            <person name="Morin E."/>
            <person name="Kohler A."/>
            <person name="Barry K."/>
            <person name="LaButti K."/>
            <person name="Morin E."/>
            <person name="Salamov A."/>
            <person name="Lipzen A."/>
            <person name="Mereny Z."/>
            <person name="Hegedus B."/>
            <person name="Baldrian P."/>
            <person name="Stursova M."/>
            <person name="Weitz H."/>
            <person name="Taylor A."/>
            <person name="Grigoriev I.V."/>
            <person name="Nagy L.G."/>
            <person name="Martin F."/>
            <person name="Kauserud H."/>
        </authorList>
    </citation>
    <scope>NUCLEOTIDE SEQUENCE</scope>
    <source>
        <strain evidence="8">9284</strain>
    </source>
</reference>
<dbReference type="SUPFAM" id="SSF51905">
    <property type="entry name" value="FAD/NAD(P)-binding domain"/>
    <property type="match status" value="1"/>
</dbReference>